<reference evidence="1 2" key="1">
    <citation type="submission" date="2014-04" db="EMBL/GenBank/DDBJ databases">
        <title>Characterization and application of a salt tolerant electro-active bacterium.</title>
        <authorList>
            <person name="Yang L."/>
            <person name="Wei S."/>
            <person name="Tay Q.X.M."/>
        </authorList>
    </citation>
    <scope>NUCLEOTIDE SEQUENCE [LARGE SCALE GENOMIC DNA]</scope>
    <source>
        <strain evidence="1 2">LY1</strain>
    </source>
</reference>
<evidence type="ECO:0000313" key="2">
    <source>
        <dbReference type="Proteomes" id="UP000027821"/>
    </source>
</evidence>
<dbReference type="OrthoDB" id="826809at2"/>
<proteinExistence type="predicted"/>
<gene>
    <name evidence="1" type="ORF">EL17_21515</name>
</gene>
<protein>
    <submittedName>
        <fullName evidence="1">Uncharacterized protein</fullName>
    </submittedName>
</protein>
<dbReference type="Proteomes" id="UP000027821">
    <property type="component" value="Unassembled WGS sequence"/>
</dbReference>
<dbReference type="STRING" id="1048983.EL17_21515"/>
<name>A0A074KP99_9BACT</name>
<keyword evidence="2" id="KW-1185">Reference proteome</keyword>
<dbReference type="AlphaFoldDB" id="A0A074KP99"/>
<accession>A0A074KP99</accession>
<comment type="caution">
    <text evidence="1">The sequence shown here is derived from an EMBL/GenBank/DDBJ whole genome shotgun (WGS) entry which is preliminary data.</text>
</comment>
<dbReference type="EMBL" id="JMIH01000039">
    <property type="protein sequence ID" value="KEO71766.1"/>
    <property type="molecule type" value="Genomic_DNA"/>
</dbReference>
<dbReference type="RefSeq" id="WP_035079417.1">
    <property type="nucleotide sequence ID" value="NZ_JMIH01000039.1"/>
</dbReference>
<organism evidence="1 2">
    <name type="scientific">Anditalea andensis</name>
    <dbReference type="NCBI Taxonomy" id="1048983"/>
    <lineage>
        <taxon>Bacteria</taxon>
        <taxon>Pseudomonadati</taxon>
        <taxon>Bacteroidota</taxon>
        <taxon>Cytophagia</taxon>
        <taxon>Cytophagales</taxon>
        <taxon>Cytophagaceae</taxon>
        <taxon>Anditalea</taxon>
    </lineage>
</organism>
<dbReference type="eggNOG" id="ENOG50349K3">
    <property type="taxonomic scope" value="Bacteria"/>
</dbReference>
<evidence type="ECO:0000313" key="1">
    <source>
        <dbReference type="EMBL" id="KEO71766.1"/>
    </source>
</evidence>
<sequence length="108" mass="12326">MKMPEDRDMEILDGFFAEMKEKDKGLTIPAFLPHKKASNWKLIPIGIAATLLLVIWSRYEEEPVYDLDHDVVIISLDKQPGEEMYIGIQTASSLDIWEAPSTSLLTEF</sequence>